<feature type="region of interest" description="Disordered" evidence="1">
    <location>
        <begin position="49"/>
        <end position="69"/>
    </location>
</feature>
<dbReference type="AlphaFoldDB" id="A0A9W4GVN8"/>
<dbReference type="Proteomes" id="UP001152519">
    <property type="component" value="Unassembled WGS sequence"/>
</dbReference>
<comment type="caution">
    <text evidence="2">The sequence shown here is derived from an EMBL/GenBank/DDBJ whole genome shotgun (WGS) entry which is preliminary data.</text>
</comment>
<organism evidence="2 3">
    <name type="scientific">Actinacidiphila cocklensis</name>
    <dbReference type="NCBI Taxonomy" id="887465"/>
    <lineage>
        <taxon>Bacteria</taxon>
        <taxon>Bacillati</taxon>
        <taxon>Actinomycetota</taxon>
        <taxon>Actinomycetes</taxon>
        <taxon>Kitasatosporales</taxon>
        <taxon>Streptomycetaceae</taxon>
        <taxon>Actinacidiphila</taxon>
    </lineage>
</organism>
<evidence type="ECO:0000256" key="1">
    <source>
        <dbReference type="SAM" id="MobiDB-lite"/>
    </source>
</evidence>
<protein>
    <submittedName>
        <fullName evidence="2">Uncharacterized protein</fullName>
    </submittedName>
</protein>
<sequence length="155" mass="16350">MHSAPAGVQELEAVCEECRFPIADGEGSAWVGGVAARATVRAGREAREARRAREALADQPTPSEDGLPPAVPLGEAVHQPGPARWRVQHYACVPQARVGVYDIAVADLRTWRDLVGWTAHLAGRPEAAGFTALIGAAVQPDANRLPAGLRPLPVS</sequence>
<proteinExistence type="predicted"/>
<accession>A0A9W4GVN8</accession>
<gene>
    <name evidence="2" type="ORF">SCOCK_930007</name>
</gene>
<evidence type="ECO:0000313" key="2">
    <source>
        <dbReference type="EMBL" id="CAG6399494.1"/>
    </source>
</evidence>
<reference evidence="2" key="1">
    <citation type="submission" date="2021-05" db="EMBL/GenBank/DDBJ databases">
        <authorList>
            <person name="Arsene-Ploetze F."/>
        </authorList>
    </citation>
    <scope>NUCLEOTIDE SEQUENCE</scope>
    <source>
        <strain evidence="2">DSM 42138</strain>
    </source>
</reference>
<dbReference type="EMBL" id="CAJSLV010000129">
    <property type="protein sequence ID" value="CAG6399494.1"/>
    <property type="molecule type" value="Genomic_DNA"/>
</dbReference>
<keyword evidence="3" id="KW-1185">Reference proteome</keyword>
<name>A0A9W4GVN8_9ACTN</name>
<evidence type="ECO:0000313" key="3">
    <source>
        <dbReference type="Proteomes" id="UP001152519"/>
    </source>
</evidence>